<accession>A0ABQ6D8B6</accession>
<protein>
    <submittedName>
        <fullName evidence="1">Uncharacterized protein</fullName>
    </submittedName>
</protein>
<comment type="caution">
    <text evidence="1">The sequence shown here is derived from an EMBL/GenBank/DDBJ whole genome shotgun (WGS) entry which is preliminary data.</text>
</comment>
<sequence>MTATLSERVVSFCNAFGDSDTCTENPYGLASVWAAALCGNATMAVETAPVMATNAPTRFFMSFR</sequence>
<dbReference type="EMBL" id="BSPG01000030">
    <property type="protein sequence ID" value="GLS45941.1"/>
    <property type="molecule type" value="Genomic_DNA"/>
</dbReference>
<reference evidence="2" key="1">
    <citation type="journal article" date="2019" name="Int. J. Syst. Evol. Microbiol.">
        <title>The Global Catalogue of Microorganisms (GCM) 10K type strain sequencing project: providing services to taxonomists for standard genome sequencing and annotation.</title>
        <authorList>
            <consortium name="The Broad Institute Genomics Platform"/>
            <consortium name="The Broad Institute Genome Sequencing Center for Infectious Disease"/>
            <person name="Wu L."/>
            <person name="Ma J."/>
        </authorList>
    </citation>
    <scope>NUCLEOTIDE SEQUENCE [LARGE SCALE GENOMIC DNA]</scope>
    <source>
        <strain evidence="2">NBRC 107710</strain>
    </source>
</reference>
<proteinExistence type="predicted"/>
<name>A0ABQ6D8B6_9HYPH</name>
<gene>
    <name evidence="1" type="ORF">GCM10007884_39320</name>
</gene>
<organism evidence="1 2">
    <name type="scientific">Methylobacterium brachythecii</name>
    <dbReference type="NCBI Taxonomy" id="1176177"/>
    <lineage>
        <taxon>Bacteria</taxon>
        <taxon>Pseudomonadati</taxon>
        <taxon>Pseudomonadota</taxon>
        <taxon>Alphaproteobacteria</taxon>
        <taxon>Hyphomicrobiales</taxon>
        <taxon>Methylobacteriaceae</taxon>
        <taxon>Methylobacterium</taxon>
    </lineage>
</organism>
<dbReference type="Proteomes" id="UP001156881">
    <property type="component" value="Unassembled WGS sequence"/>
</dbReference>
<evidence type="ECO:0000313" key="1">
    <source>
        <dbReference type="EMBL" id="GLS45941.1"/>
    </source>
</evidence>
<keyword evidence="2" id="KW-1185">Reference proteome</keyword>
<evidence type="ECO:0000313" key="2">
    <source>
        <dbReference type="Proteomes" id="UP001156881"/>
    </source>
</evidence>